<dbReference type="InterPro" id="IPR049174">
    <property type="entry name" value="Beta-AFase-like"/>
</dbReference>
<evidence type="ECO:0000259" key="2">
    <source>
        <dbReference type="Pfam" id="PF20736"/>
    </source>
</evidence>
<sequence length="640" mass="69172">MTHTLNPTTTRRHPVNVRDVVVEDAFWGPRQQQLRATTLDAQYDQLVATGRIGSLALTWTPGSDEPRPHPFWESDIAKWLEAASYVLGTHPDAALEAKVDGVVAALAGAQQEDGYLNAYFTVVAPGERFTDLRDAHELYAAGHLIEAGVAHHESTGKTTLLDVVARYADLLVSEFGPGGAHEGGYCGHEEVELALVRLYRTTGERRYLDLALAFVDARGTTPHYFDVEQEQRGTAGFFGAMFPQRGDRRQEFLEYNQSHAPVREQSQAVGHAVRAMYLYSAMADLAAETGDEGLRGACETLWTHLTTKRMYVTGGIGDSRHNEGFTRDYVLPNDCAYAETCAAIGLVFWARRMASLSGSAQYVDVLERALYNGVIAGVSADGQKFFYENPLASDGSAVRRDWFDCACCPPNLARLEASLGSYVYAASADSLAVDLYVGSTVARRLGGADVRLRQSSSSPAGGDVALTVSSSAPAVWSLLLRAPSWARGTAVSVNGEATDAVVGEDGYVTLRREWADGDRVDVAFDVEVRRLYASTHVAADAGRTALAYGPFVYCVEGVDVEAPVHAVVLGDSALEPVLPASEVVPVLVGPASVETRGSADDAVLYSEARAPRRDVELTAVPYYSWNNRGASTMAVWLREG</sequence>
<reference evidence="4 5" key="1">
    <citation type="journal article" date="2009" name="Stand. Genomic Sci.">
        <title>Complete genome sequence of Beutenbergia cavernae type strain (HKI 0122).</title>
        <authorList>
            <person name="Land M."/>
            <person name="Pukall R."/>
            <person name="Abt B."/>
            <person name="Goker M."/>
            <person name="Rohde M."/>
            <person name="Glavina Del Rio T."/>
            <person name="Tice H."/>
            <person name="Copeland A."/>
            <person name="Cheng J.F."/>
            <person name="Lucas S."/>
            <person name="Chen F."/>
            <person name="Nolan M."/>
            <person name="Bruce D."/>
            <person name="Goodwin L."/>
            <person name="Pitluck S."/>
            <person name="Ivanova N."/>
            <person name="Mavromatis K."/>
            <person name="Ovchinnikova G."/>
            <person name="Pati A."/>
            <person name="Chen A."/>
            <person name="Palaniappan K."/>
            <person name="Hauser L."/>
            <person name="Chang Y.J."/>
            <person name="Jefferies C.C."/>
            <person name="Saunders E."/>
            <person name="Brettin T."/>
            <person name="Detter J.C."/>
            <person name="Han C."/>
            <person name="Chain P."/>
            <person name="Bristow J."/>
            <person name="Eisen J.A."/>
            <person name="Markowitz V."/>
            <person name="Hugenholtz P."/>
            <person name="Kyrpides N.C."/>
            <person name="Klenk H.P."/>
            <person name="Lapidus A."/>
        </authorList>
    </citation>
    <scope>NUCLEOTIDE SEQUENCE [LARGE SCALE GENOMIC DNA]</scope>
    <source>
        <strain evidence="5">ATCC BAA-8 / DSM 12333 / NBRC 16432</strain>
    </source>
</reference>
<feature type="domain" description="Non-reducing end beta-L-arabinofuranosidase-like GH127 middle" evidence="2">
    <location>
        <begin position="431"/>
        <end position="525"/>
    </location>
</feature>
<evidence type="ECO:0008006" key="6">
    <source>
        <dbReference type="Google" id="ProtNLM"/>
    </source>
</evidence>
<proteinExistence type="predicted"/>
<dbReference type="KEGG" id="bcv:Bcav_3930"/>
<dbReference type="HOGENOM" id="CLU_013148_1_0_11"/>
<dbReference type="OrthoDB" id="9757939at2"/>
<dbReference type="RefSeq" id="WP_015884408.1">
    <property type="nucleotide sequence ID" value="NC_012669.1"/>
</dbReference>
<dbReference type="AlphaFoldDB" id="C5C531"/>
<dbReference type="Proteomes" id="UP000007962">
    <property type="component" value="Chromosome"/>
</dbReference>
<keyword evidence="5" id="KW-1185">Reference proteome</keyword>
<dbReference type="eggNOG" id="COG3533">
    <property type="taxonomic scope" value="Bacteria"/>
</dbReference>
<dbReference type="InterPro" id="IPR049046">
    <property type="entry name" value="Beta-AFase-like_GH127_middle"/>
</dbReference>
<dbReference type="PANTHER" id="PTHR43465">
    <property type="entry name" value="DUF1680 DOMAIN PROTEIN (AFU_ORTHOLOGUE AFUA_1G08910)"/>
    <property type="match status" value="1"/>
</dbReference>
<dbReference type="Pfam" id="PF20737">
    <property type="entry name" value="Glyco_hydro127C"/>
    <property type="match status" value="1"/>
</dbReference>
<feature type="domain" description="Non-reducing end beta-L-arabinofuranosidase-like GH127 C-terminal" evidence="3">
    <location>
        <begin position="528"/>
        <end position="638"/>
    </location>
</feature>
<dbReference type="EMBL" id="CP001618">
    <property type="protein sequence ID" value="ACQ82171.1"/>
    <property type="molecule type" value="Genomic_DNA"/>
</dbReference>
<dbReference type="Pfam" id="PF20736">
    <property type="entry name" value="Glyco_hydro127M"/>
    <property type="match status" value="1"/>
</dbReference>
<dbReference type="InterPro" id="IPR012878">
    <property type="entry name" value="Beta-AFase-like_GH127_cat"/>
</dbReference>
<dbReference type="InterPro" id="IPR008928">
    <property type="entry name" value="6-hairpin_glycosidase_sf"/>
</dbReference>
<evidence type="ECO:0000259" key="3">
    <source>
        <dbReference type="Pfam" id="PF20737"/>
    </source>
</evidence>
<gene>
    <name evidence="4" type="ordered locus">Bcav_3930</name>
</gene>
<dbReference type="GO" id="GO:0005975">
    <property type="term" value="P:carbohydrate metabolic process"/>
    <property type="evidence" value="ECO:0007669"/>
    <property type="project" value="InterPro"/>
</dbReference>
<accession>C5C531</accession>
<dbReference type="STRING" id="471853.Bcav_3930"/>
<evidence type="ECO:0000259" key="1">
    <source>
        <dbReference type="Pfam" id="PF07944"/>
    </source>
</evidence>
<feature type="domain" description="Non-reducing end beta-L-arabinofuranosidase-like GH127 catalytic" evidence="1">
    <location>
        <begin position="19"/>
        <end position="420"/>
    </location>
</feature>
<organism evidence="4 5">
    <name type="scientific">Beutenbergia cavernae (strain ATCC BAA-8 / DSM 12333 / CCUG 43141 / JCM 11478 / NBRC 16432 / NCIMB 13614 / HKI 0122)</name>
    <dbReference type="NCBI Taxonomy" id="471853"/>
    <lineage>
        <taxon>Bacteria</taxon>
        <taxon>Bacillati</taxon>
        <taxon>Actinomycetota</taxon>
        <taxon>Actinomycetes</taxon>
        <taxon>Micrococcales</taxon>
        <taxon>Beutenbergiaceae</taxon>
        <taxon>Beutenbergia</taxon>
    </lineage>
</organism>
<protein>
    <recommendedName>
        <fullName evidence="6">Glycoside hydrolase family 127 protein</fullName>
    </recommendedName>
</protein>
<dbReference type="Pfam" id="PF07944">
    <property type="entry name" value="Beta-AFase-like_GH127_cat"/>
    <property type="match status" value="1"/>
</dbReference>
<dbReference type="InterPro" id="IPR049049">
    <property type="entry name" value="Beta-AFase-like_GH127_C"/>
</dbReference>
<dbReference type="SUPFAM" id="SSF48208">
    <property type="entry name" value="Six-hairpin glycosidases"/>
    <property type="match status" value="1"/>
</dbReference>
<evidence type="ECO:0000313" key="4">
    <source>
        <dbReference type="EMBL" id="ACQ82171.1"/>
    </source>
</evidence>
<dbReference type="PANTHER" id="PTHR43465:SF2">
    <property type="entry name" value="DUF1680 DOMAIN PROTEIN (AFU_ORTHOLOGUE AFUA_1G08910)"/>
    <property type="match status" value="1"/>
</dbReference>
<name>C5C531_BEUC1</name>
<evidence type="ECO:0000313" key="5">
    <source>
        <dbReference type="Proteomes" id="UP000007962"/>
    </source>
</evidence>